<protein>
    <submittedName>
        <fullName evidence="2">Uncharacterized protein</fullName>
    </submittedName>
</protein>
<evidence type="ECO:0000313" key="2">
    <source>
        <dbReference type="EMBL" id="EMR71251.1"/>
    </source>
</evidence>
<dbReference type="HOGENOM" id="CLU_1142604_0_0_1"/>
<feature type="region of interest" description="Disordered" evidence="1">
    <location>
        <begin position="221"/>
        <end position="243"/>
    </location>
</feature>
<evidence type="ECO:0000256" key="1">
    <source>
        <dbReference type="SAM" id="MobiDB-lite"/>
    </source>
</evidence>
<dbReference type="AlphaFoldDB" id="M7TMW7"/>
<sequence>MHPIGSIKKWLGHKKKKNQGTPSASEIADKVYSEAERDYLQNEIPLVSDFIPQAKGTEATLGWLERRTPEALSRLTIERDRAAKQNSRGPKNKGTKEVKKILMKPCRTTVEQLHHVRNQAELSVRYGTATGAVMYNLGRSMNRKSYAPKLPSLQLKDFSTMVKEHLDVVDSENDPYENMPQSPENRTAEEQWEAQEATFVSIVQVPTQVIRKVQIRRKKKRQLSTLSRISEPKSANALSERGK</sequence>
<gene>
    <name evidence="2" type="ORF">UCREL1_1719</name>
</gene>
<proteinExistence type="predicted"/>
<feature type="region of interest" description="Disordered" evidence="1">
    <location>
        <begin position="1"/>
        <end position="27"/>
    </location>
</feature>
<dbReference type="Proteomes" id="UP000012174">
    <property type="component" value="Unassembled WGS sequence"/>
</dbReference>
<dbReference type="EMBL" id="KB705675">
    <property type="protein sequence ID" value="EMR71251.1"/>
    <property type="molecule type" value="Genomic_DNA"/>
</dbReference>
<name>M7TMW7_EUTLA</name>
<dbReference type="KEGG" id="ela:UCREL1_1719"/>
<organism evidence="2 3">
    <name type="scientific">Eutypa lata (strain UCR-EL1)</name>
    <name type="common">Grapevine dieback disease fungus</name>
    <name type="synonym">Eutypa armeniacae</name>
    <dbReference type="NCBI Taxonomy" id="1287681"/>
    <lineage>
        <taxon>Eukaryota</taxon>
        <taxon>Fungi</taxon>
        <taxon>Dikarya</taxon>
        <taxon>Ascomycota</taxon>
        <taxon>Pezizomycotina</taxon>
        <taxon>Sordariomycetes</taxon>
        <taxon>Xylariomycetidae</taxon>
        <taxon>Xylariales</taxon>
        <taxon>Diatrypaceae</taxon>
        <taxon>Eutypa</taxon>
    </lineage>
</organism>
<dbReference type="OrthoDB" id="4744059at2759"/>
<evidence type="ECO:0000313" key="3">
    <source>
        <dbReference type="Proteomes" id="UP000012174"/>
    </source>
</evidence>
<reference evidence="3" key="1">
    <citation type="journal article" date="2013" name="Genome Announc.">
        <title>Draft genome sequence of the grapevine dieback fungus Eutypa lata UCR-EL1.</title>
        <authorList>
            <person name="Blanco-Ulate B."/>
            <person name="Rolshausen P.E."/>
            <person name="Cantu D."/>
        </authorList>
    </citation>
    <scope>NUCLEOTIDE SEQUENCE [LARGE SCALE GENOMIC DNA]</scope>
    <source>
        <strain evidence="3">UCR-EL1</strain>
    </source>
</reference>
<keyword evidence="3" id="KW-1185">Reference proteome</keyword>
<accession>M7TMW7</accession>